<evidence type="ECO:0000256" key="2">
    <source>
        <dbReference type="ARBA" id="ARBA00022519"/>
    </source>
</evidence>
<evidence type="ECO:0000256" key="4">
    <source>
        <dbReference type="ARBA" id="ARBA00022989"/>
    </source>
</evidence>
<organism evidence="7 8">
    <name type="scientific">Vitreoscilla massiliensis</name>
    <dbReference type="NCBI Taxonomy" id="1689272"/>
    <lineage>
        <taxon>Bacteria</taxon>
        <taxon>Pseudomonadati</taxon>
        <taxon>Pseudomonadota</taxon>
        <taxon>Betaproteobacteria</taxon>
        <taxon>Neisseriales</taxon>
        <taxon>Neisseriaceae</taxon>
        <taxon>Vitreoscilla</taxon>
    </lineage>
</organism>
<keyword evidence="8" id="KW-1185">Reference proteome</keyword>
<sequence length="192" mass="21329">MSLSSRAVSWVFPVTLAILMGGVTFWLNRATDVNIESVLLNPSQPQYVMSKIHGVKFSPQGQVAQTLQADSAQMYPNSTDVTIRNPNGYMYADGKQLYHVTSATAKYSDKQKKIFFEQEVLFTKSAVGTEPEGSVKTSQMEIDIPTQVAKTTQAVAYEYGESKGTATGFSYDKKNEVLHLDSRVRAIIYDQH</sequence>
<dbReference type="PANTHER" id="PTHR37481:SF1">
    <property type="entry name" value="LIPOPOLYSACCHARIDE EXPORT SYSTEM PROTEIN LPTC"/>
    <property type="match status" value="1"/>
</dbReference>
<name>A0ABY4E3Q1_9NEIS</name>
<dbReference type="EMBL" id="CP091511">
    <property type="protein sequence ID" value="UOO89953.1"/>
    <property type="molecule type" value="Genomic_DNA"/>
</dbReference>
<dbReference type="InterPro" id="IPR026265">
    <property type="entry name" value="LptC"/>
</dbReference>
<keyword evidence="4 6" id="KW-1133">Transmembrane helix</keyword>
<dbReference type="Pfam" id="PF06835">
    <property type="entry name" value="LptC"/>
    <property type="match status" value="1"/>
</dbReference>
<keyword evidence="1" id="KW-1003">Cell membrane</keyword>
<accession>A0ABY4E3Q1</accession>
<dbReference type="Gene3D" id="2.60.450.10">
    <property type="entry name" value="Lipopolysaccharide (LPS) transport protein A like domain"/>
    <property type="match status" value="1"/>
</dbReference>
<evidence type="ECO:0000256" key="3">
    <source>
        <dbReference type="ARBA" id="ARBA00022692"/>
    </source>
</evidence>
<keyword evidence="2" id="KW-0997">Cell inner membrane</keyword>
<proteinExistence type="predicted"/>
<feature type="transmembrane region" description="Helical" evidence="6">
    <location>
        <begin position="7"/>
        <end position="27"/>
    </location>
</feature>
<gene>
    <name evidence="7" type="primary">lptC</name>
    <name evidence="7" type="ORF">LVJ82_02900</name>
</gene>
<keyword evidence="3 6" id="KW-0812">Transmembrane</keyword>
<dbReference type="Proteomes" id="UP000832011">
    <property type="component" value="Chromosome"/>
</dbReference>
<evidence type="ECO:0000313" key="8">
    <source>
        <dbReference type="Proteomes" id="UP000832011"/>
    </source>
</evidence>
<reference evidence="7 8" key="1">
    <citation type="journal article" date="2022" name="Res Sq">
        <title>Evolution of multicellular longitudinally dividing oral cavity symbionts (Neisseriaceae).</title>
        <authorList>
            <person name="Nyongesa S."/>
            <person name="Weber P."/>
            <person name="Bernet E."/>
            <person name="Pullido F."/>
            <person name="Nieckarz M."/>
            <person name="Delaby M."/>
            <person name="Nieves C."/>
            <person name="Viehboeck T."/>
            <person name="Krause N."/>
            <person name="Rivera-Millot A."/>
            <person name="Nakamura A."/>
            <person name="Vischer N."/>
            <person name="VanNieuwenhze M."/>
            <person name="Brun Y."/>
            <person name="Cava F."/>
            <person name="Bulgheresi S."/>
            <person name="Veyrier F."/>
        </authorList>
    </citation>
    <scope>NUCLEOTIDE SEQUENCE [LARGE SCALE GENOMIC DNA]</scope>
    <source>
        <strain evidence="7 8">SN4</strain>
    </source>
</reference>
<protein>
    <submittedName>
        <fullName evidence="7">LPS export ABC transporter periplasmic protein LptC</fullName>
    </submittedName>
</protein>
<dbReference type="InterPro" id="IPR010664">
    <property type="entry name" value="LipoPS_assembly_LptC-rel"/>
</dbReference>
<dbReference type="RefSeq" id="WP_058356141.1">
    <property type="nucleotide sequence ID" value="NZ_CABKVG010000008.1"/>
</dbReference>
<dbReference type="NCBIfam" id="TIGR04409">
    <property type="entry name" value="LptC_YrbK"/>
    <property type="match status" value="1"/>
</dbReference>
<evidence type="ECO:0000256" key="5">
    <source>
        <dbReference type="ARBA" id="ARBA00023136"/>
    </source>
</evidence>
<dbReference type="InterPro" id="IPR052363">
    <property type="entry name" value="LPS_export_LptC"/>
</dbReference>
<evidence type="ECO:0000256" key="6">
    <source>
        <dbReference type="SAM" id="Phobius"/>
    </source>
</evidence>
<evidence type="ECO:0000313" key="7">
    <source>
        <dbReference type="EMBL" id="UOO89953.1"/>
    </source>
</evidence>
<dbReference type="PANTHER" id="PTHR37481">
    <property type="entry name" value="LIPOPOLYSACCHARIDE EXPORT SYSTEM PROTEIN LPTC"/>
    <property type="match status" value="1"/>
</dbReference>
<keyword evidence="5 6" id="KW-0472">Membrane</keyword>
<evidence type="ECO:0000256" key="1">
    <source>
        <dbReference type="ARBA" id="ARBA00022475"/>
    </source>
</evidence>